<evidence type="ECO:0000313" key="4">
    <source>
        <dbReference type="EMBL" id="CAD9940751.1"/>
    </source>
</evidence>
<dbReference type="SMART" id="SM00054">
    <property type="entry name" value="EFh"/>
    <property type="match status" value="3"/>
</dbReference>
<dbReference type="PROSITE" id="PS50222">
    <property type="entry name" value="EF_HAND_2"/>
    <property type="match status" value="1"/>
</dbReference>
<sequence length="589" mass="63792">MMMMMMMKMKMRVSKTISFIGSLAYYAVFIDSATEAAFSPTATMGVRRYPISGTSCPLATTGSHQHRHGCRRAGGVRILSSADSAENIDTDAVGDGNHASQPDRIAARVAFQRFDLDGSKGLNAWELHDALEYLDYKISFEATSALLSEFDTDKNGEIDMEELSTLLQAKIPKDVCEVHNAFASRRGLLTPGDLRRALSSLGIDMKSAAAKEVLSHADANGDGLLGPLGFAELVSHLPVAQVWLTIDPRGILRRRLFQTTNALTRAPKKPVSRHSALATVFLGLVVASTSMIFSPGVDPWGLPRLLHVTRKLNPAEEIAFRLASFLASVVALSGLFRIPPNAPSSRRTMFQLSAAVTLEGSLIADSNLSLLDSFSVDAFSFLGKSVVSTSVLASMLIGLKFLHNGITGSNKGRDTIPLVSNKVWTTLTGLVIYTLLVFTVPLALPMFFDKGILALVNQSGPLNLTVFLTLLAFQIGFSSLLMTLRFEGKIAKKVALRWNLLVLALFNADSIKSLVMVLRDQPRCAPDVVAAVNKVIQGTYVYELSALACIGTMAHAFCQNFQILKRLGLRKGKPSLDEESPANVLLESS</sequence>
<feature type="transmembrane region" description="Helical" evidence="2">
    <location>
        <begin position="276"/>
        <end position="297"/>
    </location>
</feature>
<dbReference type="EMBL" id="HBHT01001110">
    <property type="protein sequence ID" value="CAD9940751.1"/>
    <property type="molecule type" value="Transcribed_RNA"/>
</dbReference>
<reference evidence="4" key="1">
    <citation type="submission" date="2021-01" db="EMBL/GenBank/DDBJ databases">
        <authorList>
            <person name="Corre E."/>
            <person name="Pelletier E."/>
            <person name="Niang G."/>
            <person name="Scheremetjew M."/>
            <person name="Finn R."/>
            <person name="Kale V."/>
            <person name="Holt S."/>
            <person name="Cochrane G."/>
            <person name="Meng A."/>
            <person name="Brown T."/>
            <person name="Cohen L."/>
        </authorList>
    </citation>
    <scope>NUCLEOTIDE SEQUENCE</scope>
    <source>
        <strain evidence="4">CCMP125</strain>
    </source>
</reference>
<dbReference type="InterPro" id="IPR018247">
    <property type="entry name" value="EF_Hand_1_Ca_BS"/>
</dbReference>
<evidence type="ECO:0000256" key="2">
    <source>
        <dbReference type="SAM" id="Phobius"/>
    </source>
</evidence>
<keyword evidence="1" id="KW-0106">Calcium</keyword>
<feature type="domain" description="EF-hand" evidence="3">
    <location>
        <begin position="138"/>
        <end position="173"/>
    </location>
</feature>
<feature type="transmembrane region" description="Helical" evidence="2">
    <location>
        <begin position="423"/>
        <end position="444"/>
    </location>
</feature>
<dbReference type="GO" id="GO:0005509">
    <property type="term" value="F:calcium ion binding"/>
    <property type="evidence" value="ECO:0007669"/>
    <property type="project" value="InterPro"/>
</dbReference>
<keyword evidence="2" id="KW-1133">Transmembrane helix</keyword>
<feature type="transmembrane region" description="Helical" evidence="2">
    <location>
        <begin position="464"/>
        <end position="486"/>
    </location>
</feature>
<name>A0A7S2V7I2_9STRA</name>
<evidence type="ECO:0000256" key="1">
    <source>
        <dbReference type="ARBA" id="ARBA00022837"/>
    </source>
</evidence>
<gene>
    <name evidence="4" type="ORF">APAL1065_LOCUS700</name>
</gene>
<dbReference type="InterPro" id="IPR011992">
    <property type="entry name" value="EF-hand-dom_pair"/>
</dbReference>
<accession>A0A7S2V7I2</accession>
<dbReference type="Pfam" id="PF13499">
    <property type="entry name" value="EF-hand_7"/>
    <property type="match status" value="1"/>
</dbReference>
<dbReference type="InterPro" id="IPR002048">
    <property type="entry name" value="EF_hand_dom"/>
</dbReference>
<evidence type="ECO:0000259" key="3">
    <source>
        <dbReference type="PROSITE" id="PS50222"/>
    </source>
</evidence>
<dbReference type="AlphaFoldDB" id="A0A7S2V7I2"/>
<organism evidence="4">
    <name type="scientific">Entomoneis paludosa</name>
    <dbReference type="NCBI Taxonomy" id="265537"/>
    <lineage>
        <taxon>Eukaryota</taxon>
        <taxon>Sar</taxon>
        <taxon>Stramenopiles</taxon>
        <taxon>Ochrophyta</taxon>
        <taxon>Bacillariophyta</taxon>
        <taxon>Bacillariophyceae</taxon>
        <taxon>Bacillariophycidae</taxon>
        <taxon>Entomoneidaceae</taxon>
        <taxon>Entomoneis</taxon>
    </lineage>
</organism>
<keyword evidence="2" id="KW-0812">Transmembrane</keyword>
<dbReference type="SUPFAM" id="SSF47473">
    <property type="entry name" value="EF-hand"/>
    <property type="match status" value="1"/>
</dbReference>
<protein>
    <recommendedName>
        <fullName evidence="3">EF-hand domain-containing protein</fullName>
    </recommendedName>
</protein>
<feature type="transmembrane region" description="Helical" evidence="2">
    <location>
        <begin position="318"/>
        <end position="338"/>
    </location>
</feature>
<dbReference type="Gene3D" id="1.10.238.10">
    <property type="entry name" value="EF-hand"/>
    <property type="match status" value="1"/>
</dbReference>
<keyword evidence="2" id="KW-0472">Membrane</keyword>
<proteinExistence type="predicted"/>
<dbReference type="PROSITE" id="PS00018">
    <property type="entry name" value="EF_HAND_1"/>
    <property type="match status" value="1"/>
</dbReference>